<keyword evidence="1" id="KW-0732">Signal</keyword>
<protein>
    <recommendedName>
        <fullName evidence="4">Secreted protein</fullName>
    </recommendedName>
</protein>
<dbReference type="AlphaFoldDB" id="A0ABD0JLT0"/>
<feature type="signal peptide" evidence="1">
    <location>
        <begin position="1"/>
        <end position="16"/>
    </location>
</feature>
<sequence>METLIVVRLAVRVAWALFQFAGRSAVVDLRPLGRHCPELISVLPYRPTTATGVVLLRVPYVALFPCRESPPTPN</sequence>
<reference evidence="2 3" key="1">
    <citation type="journal article" date="2023" name="Sci. Data">
        <title>Genome assembly of the Korean intertidal mud-creeper Batillaria attramentaria.</title>
        <authorList>
            <person name="Patra A.K."/>
            <person name="Ho P.T."/>
            <person name="Jun S."/>
            <person name="Lee S.J."/>
            <person name="Kim Y."/>
            <person name="Won Y.J."/>
        </authorList>
    </citation>
    <scope>NUCLEOTIDE SEQUENCE [LARGE SCALE GENOMIC DNA]</scope>
    <source>
        <strain evidence="2">Wonlab-2016</strain>
    </source>
</reference>
<dbReference type="Proteomes" id="UP001519460">
    <property type="component" value="Unassembled WGS sequence"/>
</dbReference>
<accession>A0ABD0JLT0</accession>
<evidence type="ECO:0000313" key="3">
    <source>
        <dbReference type="Proteomes" id="UP001519460"/>
    </source>
</evidence>
<name>A0ABD0JLT0_9CAEN</name>
<organism evidence="2 3">
    <name type="scientific">Batillaria attramentaria</name>
    <dbReference type="NCBI Taxonomy" id="370345"/>
    <lineage>
        <taxon>Eukaryota</taxon>
        <taxon>Metazoa</taxon>
        <taxon>Spiralia</taxon>
        <taxon>Lophotrochozoa</taxon>
        <taxon>Mollusca</taxon>
        <taxon>Gastropoda</taxon>
        <taxon>Caenogastropoda</taxon>
        <taxon>Sorbeoconcha</taxon>
        <taxon>Cerithioidea</taxon>
        <taxon>Batillariidae</taxon>
        <taxon>Batillaria</taxon>
    </lineage>
</organism>
<proteinExistence type="predicted"/>
<keyword evidence="3" id="KW-1185">Reference proteome</keyword>
<evidence type="ECO:0000256" key="1">
    <source>
        <dbReference type="SAM" id="SignalP"/>
    </source>
</evidence>
<evidence type="ECO:0000313" key="2">
    <source>
        <dbReference type="EMBL" id="KAK7475663.1"/>
    </source>
</evidence>
<comment type="caution">
    <text evidence="2">The sequence shown here is derived from an EMBL/GenBank/DDBJ whole genome shotgun (WGS) entry which is preliminary data.</text>
</comment>
<evidence type="ECO:0008006" key="4">
    <source>
        <dbReference type="Google" id="ProtNLM"/>
    </source>
</evidence>
<feature type="chain" id="PRO_5044832917" description="Secreted protein" evidence="1">
    <location>
        <begin position="17"/>
        <end position="74"/>
    </location>
</feature>
<dbReference type="EMBL" id="JACVVK020000398">
    <property type="protein sequence ID" value="KAK7475663.1"/>
    <property type="molecule type" value="Genomic_DNA"/>
</dbReference>
<gene>
    <name evidence="2" type="ORF">BaRGS_00033089</name>
</gene>